<dbReference type="GeneID" id="25731530"/>
<evidence type="ECO:0000313" key="3">
    <source>
        <dbReference type="Proteomes" id="UP000054498"/>
    </source>
</evidence>
<protein>
    <submittedName>
        <fullName evidence="2">Uncharacterized protein</fullName>
    </submittedName>
</protein>
<gene>
    <name evidence="2" type="ORF">MNEG_14010</name>
</gene>
<dbReference type="RefSeq" id="XP_013892971.1">
    <property type="nucleotide sequence ID" value="XM_014037517.1"/>
</dbReference>
<dbReference type="EMBL" id="KK104415">
    <property type="protein sequence ID" value="KIY93951.1"/>
    <property type="molecule type" value="Genomic_DNA"/>
</dbReference>
<proteinExistence type="predicted"/>
<dbReference type="KEGG" id="mng:MNEG_14010"/>
<dbReference type="AlphaFoldDB" id="A0A0D2LWM6"/>
<evidence type="ECO:0000256" key="1">
    <source>
        <dbReference type="SAM" id="Phobius"/>
    </source>
</evidence>
<dbReference type="Proteomes" id="UP000054498">
    <property type="component" value="Unassembled WGS sequence"/>
</dbReference>
<keyword evidence="1" id="KW-0472">Membrane</keyword>
<name>A0A0D2LWM6_9CHLO</name>
<keyword evidence="1" id="KW-0812">Transmembrane</keyword>
<keyword evidence="1" id="KW-1133">Transmembrane helix</keyword>
<evidence type="ECO:0000313" key="2">
    <source>
        <dbReference type="EMBL" id="KIY93951.1"/>
    </source>
</evidence>
<reference evidence="2 3" key="1">
    <citation type="journal article" date="2013" name="BMC Genomics">
        <title>Reconstruction of the lipid metabolism for the microalga Monoraphidium neglectum from its genome sequence reveals characteristics suitable for biofuel production.</title>
        <authorList>
            <person name="Bogen C."/>
            <person name="Al-Dilaimi A."/>
            <person name="Albersmeier A."/>
            <person name="Wichmann J."/>
            <person name="Grundmann M."/>
            <person name="Rupp O."/>
            <person name="Lauersen K.J."/>
            <person name="Blifernez-Klassen O."/>
            <person name="Kalinowski J."/>
            <person name="Goesmann A."/>
            <person name="Mussgnug J.H."/>
            <person name="Kruse O."/>
        </authorList>
    </citation>
    <scope>NUCLEOTIDE SEQUENCE [LARGE SCALE GENOMIC DNA]</scope>
    <source>
        <strain evidence="2 3">SAG 48.87</strain>
    </source>
</reference>
<feature type="transmembrane region" description="Helical" evidence="1">
    <location>
        <begin position="34"/>
        <end position="52"/>
    </location>
</feature>
<sequence>MERWLRCCATFCVGMTLEWSVLMASQQAKGAGALAAAYAVGLVSGWLLSTYARSSLEDALTRLQAK</sequence>
<feature type="non-terminal residue" evidence="2">
    <location>
        <position position="66"/>
    </location>
</feature>
<keyword evidence="3" id="KW-1185">Reference proteome</keyword>
<organism evidence="2 3">
    <name type="scientific">Monoraphidium neglectum</name>
    <dbReference type="NCBI Taxonomy" id="145388"/>
    <lineage>
        <taxon>Eukaryota</taxon>
        <taxon>Viridiplantae</taxon>
        <taxon>Chlorophyta</taxon>
        <taxon>core chlorophytes</taxon>
        <taxon>Chlorophyceae</taxon>
        <taxon>CS clade</taxon>
        <taxon>Sphaeropleales</taxon>
        <taxon>Selenastraceae</taxon>
        <taxon>Monoraphidium</taxon>
    </lineage>
</organism>
<accession>A0A0D2LWM6</accession>